<feature type="compositionally biased region" description="Low complexity" evidence="1">
    <location>
        <begin position="446"/>
        <end position="456"/>
    </location>
</feature>
<evidence type="ECO:0000256" key="1">
    <source>
        <dbReference type="SAM" id="MobiDB-lite"/>
    </source>
</evidence>
<feature type="compositionally biased region" description="Polar residues" evidence="1">
    <location>
        <begin position="533"/>
        <end position="556"/>
    </location>
</feature>
<feature type="region of interest" description="Disordered" evidence="1">
    <location>
        <begin position="336"/>
        <end position="363"/>
    </location>
</feature>
<evidence type="ECO:0000259" key="2">
    <source>
        <dbReference type="Pfam" id="PF14616"/>
    </source>
</evidence>
<feature type="compositionally biased region" description="Low complexity" evidence="1">
    <location>
        <begin position="264"/>
        <end position="276"/>
    </location>
</feature>
<feature type="region of interest" description="Disordered" evidence="1">
    <location>
        <begin position="590"/>
        <end position="677"/>
    </location>
</feature>
<comment type="caution">
    <text evidence="3">The sequence shown here is derived from an EMBL/GenBank/DDBJ whole genome shotgun (WGS) entry which is preliminary data.</text>
</comment>
<feature type="compositionally biased region" description="Polar residues" evidence="1">
    <location>
        <begin position="342"/>
        <end position="363"/>
    </location>
</feature>
<feature type="compositionally biased region" description="Polar residues" evidence="1">
    <location>
        <begin position="288"/>
        <end position="298"/>
    </location>
</feature>
<feature type="compositionally biased region" description="Low complexity" evidence="1">
    <location>
        <begin position="20"/>
        <end position="30"/>
    </location>
</feature>
<feature type="region of interest" description="Disordered" evidence="1">
    <location>
        <begin position="206"/>
        <end position="235"/>
    </location>
</feature>
<feature type="compositionally biased region" description="Polar residues" evidence="1">
    <location>
        <begin position="590"/>
        <end position="612"/>
    </location>
</feature>
<name>A0A9P6R5N9_9FUNG</name>
<proteinExistence type="predicted"/>
<feature type="region of interest" description="Disordered" evidence="1">
    <location>
        <begin position="875"/>
        <end position="919"/>
    </location>
</feature>
<accession>A0A9P6R5N9</accession>
<dbReference type="OrthoDB" id="5595379at2759"/>
<feature type="compositionally biased region" description="Basic residues" evidence="1">
    <location>
        <begin position="1088"/>
        <end position="1100"/>
    </location>
</feature>
<dbReference type="Proteomes" id="UP000823405">
    <property type="component" value="Unassembled WGS sequence"/>
</dbReference>
<feature type="domain" description="Transcription regulator Rua1 C-terminal" evidence="2">
    <location>
        <begin position="930"/>
        <end position="1028"/>
    </location>
</feature>
<dbReference type="PANTHER" id="PTHR28125:SF3">
    <property type="entry name" value="TRANSCRIPTION REGULATOR RUA1 C-TERMINAL DOMAIN-CONTAINING PROTEIN"/>
    <property type="match status" value="1"/>
</dbReference>
<feature type="region of interest" description="Disordered" evidence="1">
    <location>
        <begin position="533"/>
        <end position="566"/>
    </location>
</feature>
<feature type="region of interest" description="Disordered" evidence="1">
    <location>
        <begin position="1"/>
        <end position="64"/>
    </location>
</feature>
<feature type="compositionally biased region" description="Polar residues" evidence="1">
    <location>
        <begin position="463"/>
        <end position="479"/>
    </location>
</feature>
<dbReference type="InterPro" id="IPR028012">
    <property type="entry name" value="Rua1_C"/>
</dbReference>
<feature type="region of interest" description="Disordered" evidence="1">
    <location>
        <begin position="821"/>
        <end position="851"/>
    </location>
</feature>
<evidence type="ECO:0000313" key="4">
    <source>
        <dbReference type="Proteomes" id="UP000823405"/>
    </source>
</evidence>
<feature type="region of interest" description="Disordered" evidence="1">
    <location>
        <begin position="446"/>
        <end position="502"/>
    </location>
</feature>
<dbReference type="PANTHER" id="PTHR28125">
    <property type="entry name" value="MEIOTIC EXPRESSION UP-REGULATED PROTEIN 26"/>
    <property type="match status" value="1"/>
</dbReference>
<gene>
    <name evidence="3" type="ORF">BGZ97_012615</name>
</gene>
<feature type="compositionally biased region" description="Low complexity" evidence="1">
    <location>
        <begin position="38"/>
        <end position="54"/>
    </location>
</feature>
<dbReference type="Pfam" id="PF14616">
    <property type="entry name" value="Rua1_C"/>
    <property type="match status" value="1"/>
</dbReference>
<keyword evidence="4" id="KW-1185">Reference proteome</keyword>
<protein>
    <recommendedName>
        <fullName evidence="2">Transcription regulator Rua1 C-terminal domain-containing protein</fullName>
    </recommendedName>
</protein>
<sequence>MMMEHPQQPLDLRQFQPNSQQQQQQQQQQQHQHHQHHQQQPQHQQQQQQQQQHQMSHSQAQSLAMESTHPYHLSLTSMTSATLPTMETSIQAQTMSQAHTVTPRPLWFENQGHGLTHRASFHSLFSMGSKEDRLRARQDRGSIISLASTVGEDSPSDFTHFDFEHPIGDLHSQQSSSGGGLGYDNDEYDHHGIGTGLAMMSFLDFMPQSRSSPGDNSVDGDVRSAQPSRSNSVILDADTANMIRMNSMFTMGEEPLHLQPEQFNNSSNNVGSNHGSAQMHPLSKEPSSDLSMEQSGQVPGQHPNETEGMLPSIWSSNSVDMMAASVHPFSMPAYENKAHPLSNPSSDPTLLENNTSNEQGSLEQQALRAYEQNQDHARAGFQSSMPPAFINQPGYLVNNEAPVPPLSTHISMANLVQQQQAHQHQQQQLRLQQQAQQQQLQHAQHQQALQQQQMHQQRLHLRSQTLAASQSPHVRNLSSPGIEYAKSPHSLTPPLHPQQQQQLNQKMYGTPTGAPNFAAGKAAARVRNRTISSPAGSFQYSPSSMGSTPTSVQMSRPPSGLSFGPIPVRERKRSLMDANMAQGLDQVRQSLPGASQQSVGQPSSDNSHLTTPSGASSGISSGDDKGPNHSPFHIKQEPTNPTLDHNLIGLGLGAANTNNSGGTNNNSGAAPEENYHRKRTKSVDMYSSYMGSLNSFNPPTSTAEMGSAGLSAAPNQGTSVQNWQPPDMALHLQVYQNSINNMNNGLGSVMPPASVPLHMQMNGQGVHPHHVSAAGGPMGGESNLYQLSSMPLTEPVHTLRHSISHDRMDPSYGLPPQQLNGGVAGAKAKAKPKATKAAGKGTKAKGRSMSMGDALDPEAVAGMVNGFGGNNAGASGAGAGASAGGEDEEGGSGFDDASGTAAGASGLEFEGSDLHGDPTARKQKLRYEGDQYTPQWVRNVGQAKEGFCDTCVPGKWLQLKNSAFWYHKQFFHGISSVSGKLFSNPIQTRQMEQDDIEGLCHQCNEWIPISNHKRQNSMLWYRHAHKCHIYHKPKTQGQSSNRSSFSAGAGQTLPGFTDAATAAAFAANLSNNNSMVGGGIHPLSQSHGHGHGHGLGHGHGHGMGNGSGSLSAEQTAAAVAAAAAVGNVVAVANNQHH</sequence>
<evidence type="ECO:0000313" key="3">
    <source>
        <dbReference type="EMBL" id="KAG0310364.1"/>
    </source>
</evidence>
<feature type="region of interest" description="Disordered" evidence="1">
    <location>
        <begin position="1084"/>
        <end position="1110"/>
    </location>
</feature>
<organism evidence="3 4">
    <name type="scientific">Linnemannia gamsii</name>
    <dbReference type="NCBI Taxonomy" id="64522"/>
    <lineage>
        <taxon>Eukaryota</taxon>
        <taxon>Fungi</taxon>
        <taxon>Fungi incertae sedis</taxon>
        <taxon>Mucoromycota</taxon>
        <taxon>Mortierellomycotina</taxon>
        <taxon>Mortierellomycetes</taxon>
        <taxon>Mortierellales</taxon>
        <taxon>Mortierellaceae</taxon>
        <taxon>Linnemannia</taxon>
    </lineage>
</organism>
<feature type="region of interest" description="Disordered" evidence="1">
    <location>
        <begin position="259"/>
        <end position="305"/>
    </location>
</feature>
<dbReference type="EMBL" id="JAAAIN010000847">
    <property type="protein sequence ID" value="KAG0310364.1"/>
    <property type="molecule type" value="Genomic_DNA"/>
</dbReference>
<reference evidence="3" key="1">
    <citation type="journal article" date="2020" name="Fungal Divers.">
        <title>Resolving the Mortierellaceae phylogeny through synthesis of multi-gene phylogenetics and phylogenomics.</title>
        <authorList>
            <person name="Vandepol N."/>
            <person name="Liber J."/>
            <person name="Desiro A."/>
            <person name="Na H."/>
            <person name="Kennedy M."/>
            <person name="Barry K."/>
            <person name="Grigoriev I.V."/>
            <person name="Miller A.N."/>
            <person name="O'Donnell K."/>
            <person name="Stajich J.E."/>
            <person name="Bonito G."/>
        </authorList>
    </citation>
    <scope>NUCLEOTIDE SEQUENCE</scope>
    <source>
        <strain evidence="3">NVP60</strain>
    </source>
</reference>
<feature type="compositionally biased region" description="Polar residues" evidence="1">
    <location>
        <begin position="55"/>
        <end position="64"/>
    </location>
</feature>
<feature type="compositionally biased region" description="Low complexity" evidence="1">
    <location>
        <begin position="653"/>
        <end position="670"/>
    </location>
</feature>
<feature type="compositionally biased region" description="Low complexity" evidence="1">
    <location>
        <begin position="894"/>
        <end position="906"/>
    </location>
</feature>
<dbReference type="AlphaFoldDB" id="A0A9P6R5N9"/>